<dbReference type="PRINTS" id="PR00038">
    <property type="entry name" value="HTHLUXR"/>
</dbReference>
<reference evidence="8" key="1">
    <citation type="submission" date="2022-05" db="EMBL/GenBank/DDBJ databases">
        <title>Complete genome sequence of toluene-degrading Gulosibacter sediminis strain ACHW.36C.</title>
        <authorList>
            <person name="Wai A.C."/>
            <person name="Lai G.K."/>
            <person name="Griffin S.D."/>
            <person name="Leung F.C."/>
        </authorList>
    </citation>
    <scope>NUCLEOTIDE SEQUENCE [LARGE SCALE GENOMIC DNA]</scope>
    <source>
        <strain evidence="8">ACHW.36C</strain>
    </source>
</reference>
<dbReference type="PROSITE" id="PS00622">
    <property type="entry name" value="HTH_LUXR_1"/>
    <property type="match status" value="1"/>
</dbReference>
<evidence type="ECO:0000256" key="3">
    <source>
        <dbReference type="ARBA" id="ARBA00023125"/>
    </source>
</evidence>
<organism evidence="8">
    <name type="scientific">Gulosibacter sediminis</name>
    <dbReference type="NCBI Taxonomy" id="1729695"/>
    <lineage>
        <taxon>Bacteria</taxon>
        <taxon>Bacillati</taxon>
        <taxon>Actinomycetota</taxon>
        <taxon>Actinomycetes</taxon>
        <taxon>Micrococcales</taxon>
        <taxon>Microbacteriaceae</taxon>
        <taxon>Gulosibacter</taxon>
    </lineage>
</organism>
<evidence type="ECO:0000259" key="6">
    <source>
        <dbReference type="PROSITE" id="PS50043"/>
    </source>
</evidence>
<dbReference type="InterPro" id="IPR016032">
    <property type="entry name" value="Sig_transdc_resp-reg_C-effctor"/>
</dbReference>
<dbReference type="PROSITE" id="PS50110">
    <property type="entry name" value="RESPONSE_REGULATORY"/>
    <property type="match status" value="1"/>
</dbReference>
<dbReference type="Pfam" id="PF00196">
    <property type="entry name" value="GerE"/>
    <property type="match status" value="1"/>
</dbReference>
<dbReference type="Pfam" id="PF00072">
    <property type="entry name" value="Response_reg"/>
    <property type="match status" value="1"/>
</dbReference>
<dbReference type="InterPro" id="IPR058245">
    <property type="entry name" value="NreC/VraR/RcsB-like_REC"/>
</dbReference>
<dbReference type="CDD" id="cd06170">
    <property type="entry name" value="LuxR_C_like"/>
    <property type="match status" value="1"/>
</dbReference>
<feature type="modified residue" description="4-aspartylphosphate" evidence="5">
    <location>
        <position position="54"/>
    </location>
</feature>
<dbReference type="InterPro" id="IPR000792">
    <property type="entry name" value="Tscrpt_reg_LuxR_C"/>
</dbReference>
<keyword evidence="4" id="KW-0804">Transcription</keyword>
<proteinExistence type="predicted"/>
<accession>A0ABY4MYU4</accession>
<keyword evidence="2" id="KW-0805">Transcription regulation</keyword>
<evidence type="ECO:0000256" key="5">
    <source>
        <dbReference type="PROSITE-ProRule" id="PRU00169"/>
    </source>
</evidence>
<dbReference type="Gene3D" id="3.40.50.2300">
    <property type="match status" value="1"/>
</dbReference>
<dbReference type="PROSITE" id="PS50043">
    <property type="entry name" value="HTH_LUXR_2"/>
    <property type="match status" value="1"/>
</dbReference>
<keyword evidence="1 5" id="KW-0597">Phosphoprotein</keyword>
<dbReference type="InterPro" id="IPR011006">
    <property type="entry name" value="CheY-like_superfamily"/>
</dbReference>
<name>A0ABY4MYU4_9MICO</name>
<feature type="domain" description="Response regulatory" evidence="7">
    <location>
        <begin position="3"/>
        <end position="119"/>
    </location>
</feature>
<dbReference type="EMBL" id="CP097160">
    <property type="protein sequence ID" value="UQN15605.1"/>
    <property type="molecule type" value="Genomic_DNA"/>
</dbReference>
<dbReference type="PANTHER" id="PTHR43214">
    <property type="entry name" value="TWO-COMPONENT RESPONSE REGULATOR"/>
    <property type="match status" value="1"/>
</dbReference>
<dbReference type="SMART" id="SM00421">
    <property type="entry name" value="HTH_LUXR"/>
    <property type="match status" value="1"/>
</dbReference>
<dbReference type="InterPro" id="IPR001789">
    <property type="entry name" value="Sig_transdc_resp-reg_receiver"/>
</dbReference>
<keyword evidence="3" id="KW-0238">DNA-binding</keyword>
<feature type="domain" description="HTH luxR-type" evidence="6">
    <location>
        <begin position="154"/>
        <end position="219"/>
    </location>
</feature>
<gene>
    <name evidence="8" type="ORF">M3M28_03865</name>
</gene>
<evidence type="ECO:0000256" key="2">
    <source>
        <dbReference type="ARBA" id="ARBA00023015"/>
    </source>
</evidence>
<protein>
    <submittedName>
        <fullName evidence="8">Response regulator transcription factor</fullName>
    </submittedName>
</protein>
<evidence type="ECO:0000313" key="8">
    <source>
        <dbReference type="EMBL" id="UQN15605.1"/>
    </source>
</evidence>
<dbReference type="PANTHER" id="PTHR43214:SF24">
    <property type="entry name" value="TRANSCRIPTIONAL REGULATORY PROTEIN NARL-RELATED"/>
    <property type="match status" value="1"/>
</dbReference>
<sequence length="239" mass="25692">MIRVVVVDDHELSREGIAAILASEPDIEVVGTLPDGAPAAAFVADNAIDVVLMDVAMPVVDGITATAQVLERTPQAAVIMLTTLPDDEHVREALRAGARGYLLKTCSAEELRFAVQAARDGRRWFDPLVLERLAAGFAGLNPASSGGVDEPGEVPEVLMTLTQRELEVFREIGRGRSNAEIGETLFLSEKTVKTYVNRILGKLGLSSRVQAVVLAFESGFITRASTTPDVESPNVNDRR</sequence>
<dbReference type="SMART" id="SM00448">
    <property type="entry name" value="REC"/>
    <property type="match status" value="1"/>
</dbReference>
<dbReference type="InterPro" id="IPR039420">
    <property type="entry name" value="WalR-like"/>
</dbReference>
<dbReference type="SUPFAM" id="SSF52172">
    <property type="entry name" value="CheY-like"/>
    <property type="match status" value="1"/>
</dbReference>
<evidence type="ECO:0000256" key="4">
    <source>
        <dbReference type="ARBA" id="ARBA00023163"/>
    </source>
</evidence>
<dbReference type="CDD" id="cd17535">
    <property type="entry name" value="REC_NarL-like"/>
    <property type="match status" value="1"/>
</dbReference>
<dbReference type="SUPFAM" id="SSF46894">
    <property type="entry name" value="C-terminal effector domain of the bipartite response regulators"/>
    <property type="match status" value="1"/>
</dbReference>
<evidence type="ECO:0000259" key="7">
    <source>
        <dbReference type="PROSITE" id="PS50110"/>
    </source>
</evidence>
<evidence type="ECO:0000256" key="1">
    <source>
        <dbReference type="ARBA" id="ARBA00022553"/>
    </source>
</evidence>